<dbReference type="EMBL" id="JAWJWE010000005">
    <property type="protein sequence ID" value="KAK6634494.1"/>
    <property type="molecule type" value="Genomic_DNA"/>
</dbReference>
<reference evidence="1 2" key="1">
    <citation type="submission" date="2023-10" db="EMBL/GenBank/DDBJ databases">
        <title>Genomes of two closely related lineages of the louse Polyplax serrata with different host specificities.</title>
        <authorList>
            <person name="Martinu J."/>
            <person name="Tarabai H."/>
            <person name="Stefka J."/>
            <person name="Hypsa V."/>
        </authorList>
    </citation>
    <scope>NUCLEOTIDE SEQUENCE [LARGE SCALE GENOMIC DNA]</scope>
    <source>
        <strain evidence="1">HR10_N</strain>
    </source>
</reference>
<organism evidence="1 2">
    <name type="scientific">Polyplax serrata</name>
    <name type="common">Common mouse louse</name>
    <dbReference type="NCBI Taxonomy" id="468196"/>
    <lineage>
        <taxon>Eukaryota</taxon>
        <taxon>Metazoa</taxon>
        <taxon>Ecdysozoa</taxon>
        <taxon>Arthropoda</taxon>
        <taxon>Hexapoda</taxon>
        <taxon>Insecta</taxon>
        <taxon>Pterygota</taxon>
        <taxon>Neoptera</taxon>
        <taxon>Paraneoptera</taxon>
        <taxon>Psocodea</taxon>
        <taxon>Troctomorpha</taxon>
        <taxon>Phthiraptera</taxon>
        <taxon>Anoplura</taxon>
        <taxon>Polyplacidae</taxon>
        <taxon>Polyplax</taxon>
    </lineage>
</organism>
<gene>
    <name evidence="1" type="ORF">RUM43_011895</name>
</gene>
<sequence>MDKQKEMKENVLFMYSGGRLTYRYHSQNENTGAVVYLGGLSCGYRERISGGENKAPPIINVPFNLSI</sequence>
<evidence type="ECO:0000313" key="1">
    <source>
        <dbReference type="EMBL" id="KAK6634494.1"/>
    </source>
</evidence>
<accession>A0AAN8PJ30</accession>
<proteinExistence type="predicted"/>
<evidence type="ECO:0000313" key="2">
    <source>
        <dbReference type="Proteomes" id="UP001372834"/>
    </source>
</evidence>
<dbReference type="AlphaFoldDB" id="A0AAN8PJ30"/>
<dbReference type="Proteomes" id="UP001372834">
    <property type="component" value="Unassembled WGS sequence"/>
</dbReference>
<comment type="caution">
    <text evidence="1">The sequence shown here is derived from an EMBL/GenBank/DDBJ whole genome shotgun (WGS) entry which is preliminary data.</text>
</comment>
<protein>
    <submittedName>
        <fullName evidence="1">Uncharacterized protein</fullName>
    </submittedName>
</protein>
<name>A0AAN8PJ30_POLSC</name>